<keyword evidence="4" id="KW-1185">Reference proteome</keyword>
<dbReference type="PANTHER" id="PTHR43708:SF3">
    <property type="entry name" value="OXIDOREDUCTASE"/>
    <property type="match status" value="1"/>
</dbReference>
<evidence type="ECO:0000313" key="3">
    <source>
        <dbReference type="EMBL" id="WGV16534.1"/>
    </source>
</evidence>
<evidence type="ECO:0000259" key="2">
    <source>
        <dbReference type="Pfam" id="PF22725"/>
    </source>
</evidence>
<name>A0ABY8Q777_9RHOB</name>
<dbReference type="Gene3D" id="3.40.50.720">
    <property type="entry name" value="NAD(P)-binding Rossmann-like Domain"/>
    <property type="match status" value="1"/>
</dbReference>
<dbReference type="Pfam" id="PF01408">
    <property type="entry name" value="GFO_IDH_MocA"/>
    <property type="match status" value="1"/>
</dbReference>
<dbReference type="Pfam" id="PF22725">
    <property type="entry name" value="GFO_IDH_MocA_C3"/>
    <property type="match status" value="1"/>
</dbReference>
<gene>
    <name evidence="3" type="ORF">QF092_01595</name>
</gene>
<sequence length="391" mass="41675">MAITGAHVARAPRIRLGMVGGGRDAFIGAVHRIAARIDDQYELVAGCFSSSAEKSMASGADLGVDPKRTYASFAEMAAREARRKDGIEAVAIVTPNHMHAPVALQFLRRGIHVICDKPLTATLPEAKRLAKAAEASGVVFALTHNYTGYPMIRQAAAMVRNGDLGEIRVVQVEYAQDWLAEPIENTGQKQADWRTDPARTGAGGATGDIGTHAFNLAGFVTGLEVESLAADLQSFVPGRRVDDNGHVMLRYKGGARGMLWCSQVASGCENGLRLRVYGTKAGIEWAQEDPNYLWVGPLNQPKYRITRGGAGSGPEAGRVTRVPPGHPEGYLEGFANIYAEAARAILARREGGAVDPAVTFPGLKEGVEGVAFVDACVRSSKRNGAWVTLAL</sequence>
<feature type="domain" description="GFO/IDH/MocA-like oxidoreductase" evidence="2">
    <location>
        <begin position="152"/>
        <end position="284"/>
    </location>
</feature>
<protein>
    <submittedName>
        <fullName evidence="3">Gfo/Idh/MocA family oxidoreductase</fullName>
    </submittedName>
</protein>
<accession>A0ABY8Q777</accession>
<proteinExistence type="predicted"/>
<dbReference type="InterPro" id="IPR051317">
    <property type="entry name" value="Gfo/Idh/MocA_oxidoreduct"/>
</dbReference>
<dbReference type="Gene3D" id="3.30.360.10">
    <property type="entry name" value="Dihydrodipicolinate Reductase, domain 2"/>
    <property type="match status" value="1"/>
</dbReference>
<evidence type="ECO:0000313" key="4">
    <source>
        <dbReference type="Proteomes" id="UP001230978"/>
    </source>
</evidence>
<dbReference type="SUPFAM" id="SSF55347">
    <property type="entry name" value="Glyceraldehyde-3-phosphate dehydrogenase-like, C-terminal domain"/>
    <property type="match status" value="1"/>
</dbReference>
<dbReference type="EMBL" id="CP124535">
    <property type="protein sequence ID" value="WGV16534.1"/>
    <property type="molecule type" value="Genomic_DNA"/>
</dbReference>
<evidence type="ECO:0000259" key="1">
    <source>
        <dbReference type="Pfam" id="PF01408"/>
    </source>
</evidence>
<feature type="domain" description="Gfo/Idh/MocA-like oxidoreductase N-terminal" evidence="1">
    <location>
        <begin position="14"/>
        <end position="143"/>
    </location>
</feature>
<dbReference type="PANTHER" id="PTHR43708">
    <property type="entry name" value="CONSERVED EXPRESSED OXIDOREDUCTASE (EUROFUNG)"/>
    <property type="match status" value="1"/>
</dbReference>
<reference evidence="3 4" key="1">
    <citation type="submission" date="2023-04" db="EMBL/GenBank/DDBJ databases">
        <title>YMD61, complete Genome.</title>
        <authorList>
            <person name="Zhang J."/>
        </authorList>
    </citation>
    <scope>NUCLEOTIDE SEQUENCE [LARGE SCALE GENOMIC DNA]</scope>
    <source>
        <strain evidence="3 4">YMD61</strain>
    </source>
</reference>
<organism evidence="3 4">
    <name type="scientific">Fuscovulum ytuae</name>
    <dbReference type="NCBI Taxonomy" id="3042299"/>
    <lineage>
        <taxon>Bacteria</taxon>
        <taxon>Pseudomonadati</taxon>
        <taxon>Pseudomonadota</taxon>
        <taxon>Alphaproteobacteria</taxon>
        <taxon>Rhodobacterales</taxon>
        <taxon>Paracoccaceae</taxon>
        <taxon>Fuscovulum</taxon>
    </lineage>
</organism>
<dbReference type="RefSeq" id="WP_281466969.1">
    <property type="nucleotide sequence ID" value="NZ_CP124535.1"/>
</dbReference>
<dbReference type="InterPro" id="IPR000683">
    <property type="entry name" value="Gfo/Idh/MocA-like_OxRdtase_N"/>
</dbReference>
<dbReference type="InterPro" id="IPR055170">
    <property type="entry name" value="GFO_IDH_MocA-like_dom"/>
</dbReference>
<dbReference type="InterPro" id="IPR036291">
    <property type="entry name" value="NAD(P)-bd_dom_sf"/>
</dbReference>
<dbReference type="SUPFAM" id="SSF51735">
    <property type="entry name" value="NAD(P)-binding Rossmann-fold domains"/>
    <property type="match status" value="1"/>
</dbReference>
<dbReference type="Proteomes" id="UP001230978">
    <property type="component" value="Chromosome"/>
</dbReference>